<sequence>MYCMQFHALIERAASDAWPAAVSEPLGEWRLRYDPVVPSKRCNSVLSAGALPDRADWMDRIREFYAERGAPVRFQVGAASPPELDVRLEAEGYKAEVPCVVMTMRLQGDIGFSGNNAHVPPRQWSSLPDDEWLEAWRTMEGHPERTLDGFREMMRVRIGAPARYGCIRMDGRIAAVSSAVVHGRLSGLFNVIVHPDYRRLGLAESLVRGLVSWSREQGADTMYLQAVRDNEPALRLYAKLGFAISHRYHYRTLDPLA</sequence>
<dbReference type="Pfam" id="PF24553">
    <property type="entry name" value="Rv0428c_C"/>
    <property type="match status" value="1"/>
</dbReference>
<organism evidence="2 3">
    <name type="scientific">Paenibacillus thermoaerophilus</name>
    <dbReference type="NCBI Taxonomy" id="1215385"/>
    <lineage>
        <taxon>Bacteria</taxon>
        <taxon>Bacillati</taxon>
        <taxon>Bacillota</taxon>
        <taxon>Bacilli</taxon>
        <taxon>Bacillales</taxon>
        <taxon>Paenibacillaceae</taxon>
        <taxon>Paenibacillus</taxon>
    </lineage>
</organism>
<protein>
    <submittedName>
        <fullName evidence="2">GNAT family N-acetyltransferase</fullName>
    </submittedName>
</protein>
<evidence type="ECO:0000313" key="3">
    <source>
        <dbReference type="Proteomes" id="UP001596528"/>
    </source>
</evidence>
<dbReference type="InterPro" id="IPR056935">
    <property type="entry name" value="Rv0428c-like_C"/>
</dbReference>
<gene>
    <name evidence="2" type="ORF">ACFQWB_12880</name>
</gene>
<name>A0ABW2V7P8_9BACL</name>
<dbReference type="Gene3D" id="3.40.630.30">
    <property type="match status" value="1"/>
</dbReference>
<dbReference type="PANTHER" id="PTHR43072:SF60">
    <property type="entry name" value="L-2,4-DIAMINOBUTYRIC ACID ACETYLTRANSFERASE"/>
    <property type="match status" value="1"/>
</dbReference>
<dbReference type="Proteomes" id="UP001596528">
    <property type="component" value="Unassembled WGS sequence"/>
</dbReference>
<dbReference type="PROSITE" id="PS51186">
    <property type="entry name" value="GNAT"/>
    <property type="match status" value="1"/>
</dbReference>
<dbReference type="InterPro" id="IPR000182">
    <property type="entry name" value="GNAT_dom"/>
</dbReference>
<dbReference type="InterPro" id="IPR016181">
    <property type="entry name" value="Acyl_CoA_acyltransferase"/>
</dbReference>
<proteinExistence type="predicted"/>
<dbReference type="RefSeq" id="WP_138789105.1">
    <property type="nucleotide sequence ID" value="NZ_JBHTGQ010000028.1"/>
</dbReference>
<evidence type="ECO:0000259" key="1">
    <source>
        <dbReference type="PROSITE" id="PS51186"/>
    </source>
</evidence>
<accession>A0ABW2V7P8</accession>
<evidence type="ECO:0000313" key="2">
    <source>
        <dbReference type="EMBL" id="MFC7750815.1"/>
    </source>
</evidence>
<dbReference type="CDD" id="cd04301">
    <property type="entry name" value="NAT_SF"/>
    <property type="match status" value="1"/>
</dbReference>
<comment type="caution">
    <text evidence="2">The sequence shown here is derived from an EMBL/GenBank/DDBJ whole genome shotgun (WGS) entry which is preliminary data.</text>
</comment>
<keyword evidence="3" id="KW-1185">Reference proteome</keyword>
<dbReference type="PANTHER" id="PTHR43072">
    <property type="entry name" value="N-ACETYLTRANSFERASE"/>
    <property type="match status" value="1"/>
</dbReference>
<dbReference type="EMBL" id="JBHTGQ010000028">
    <property type="protein sequence ID" value="MFC7750815.1"/>
    <property type="molecule type" value="Genomic_DNA"/>
</dbReference>
<dbReference type="SUPFAM" id="SSF55729">
    <property type="entry name" value="Acyl-CoA N-acyltransferases (Nat)"/>
    <property type="match status" value="1"/>
</dbReference>
<feature type="domain" description="N-acetyltransferase" evidence="1">
    <location>
        <begin position="117"/>
        <end position="257"/>
    </location>
</feature>
<reference evidence="3" key="1">
    <citation type="journal article" date="2019" name="Int. J. Syst. Evol. Microbiol.">
        <title>The Global Catalogue of Microorganisms (GCM) 10K type strain sequencing project: providing services to taxonomists for standard genome sequencing and annotation.</title>
        <authorList>
            <consortium name="The Broad Institute Genomics Platform"/>
            <consortium name="The Broad Institute Genome Sequencing Center for Infectious Disease"/>
            <person name="Wu L."/>
            <person name="Ma J."/>
        </authorList>
    </citation>
    <scope>NUCLEOTIDE SEQUENCE [LARGE SCALE GENOMIC DNA]</scope>
    <source>
        <strain evidence="3">JCM 18657</strain>
    </source>
</reference>